<dbReference type="PANTHER" id="PTHR34215">
    <property type="entry name" value="BLL0784 PROTEIN"/>
    <property type="match status" value="1"/>
</dbReference>
<dbReference type="PANTHER" id="PTHR34215:SF1">
    <property type="entry name" value="YLXR DOMAIN-CONTAINING PROTEIN"/>
    <property type="match status" value="1"/>
</dbReference>
<accession>A0ABP9FN94</accession>
<gene>
    <name evidence="2" type="ORF">GCM10025790_00360</name>
</gene>
<dbReference type="SUPFAM" id="SSF64376">
    <property type="entry name" value="YlxR-like"/>
    <property type="match status" value="1"/>
</dbReference>
<dbReference type="InterPro" id="IPR035931">
    <property type="entry name" value="YlxR-like_sf"/>
</dbReference>
<evidence type="ECO:0000313" key="3">
    <source>
        <dbReference type="Proteomes" id="UP001500368"/>
    </source>
</evidence>
<organism evidence="2 3">
    <name type="scientific">Nesterenkonia rhizosphaerae</name>
    <dbReference type="NCBI Taxonomy" id="1348272"/>
    <lineage>
        <taxon>Bacteria</taxon>
        <taxon>Bacillati</taxon>
        <taxon>Actinomycetota</taxon>
        <taxon>Actinomycetes</taxon>
        <taxon>Micrococcales</taxon>
        <taxon>Micrococcaceae</taxon>
        <taxon>Nesterenkonia</taxon>
    </lineage>
</organism>
<name>A0ABP9FN94_9MICC</name>
<dbReference type="InterPro" id="IPR007393">
    <property type="entry name" value="YlxR_dom"/>
</dbReference>
<dbReference type="RefSeq" id="WP_044494264.1">
    <property type="nucleotide sequence ID" value="NZ_BAABLW010000001.1"/>
</dbReference>
<evidence type="ECO:0000313" key="2">
    <source>
        <dbReference type="EMBL" id="GAA4910311.1"/>
    </source>
</evidence>
<dbReference type="InterPro" id="IPR037465">
    <property type="entry name" value="YlxR"/>
</dbReference>
<keyword evidence="3" id="KW-1185">Reference proteome</keyword>
<protein>
    <recommendedName>
        <fullName evidence="1">YlxR domain-containing protein</fullName>
    </recommendedName>
</protein>
<sequence length="80" mass="9168">MVPVRTCIGCRQRAEQDEVVRFAAEGAQVVLDSARRKPGRGAWLHPRRECLDAALKRKAFSRAFRQQVATDQLSFEQLQR</sequence>
<proteinExistence type="predicted"/>
<dbReference type="EMBL" id="BAABLW010000001">
    <property type="protein sequence ID" value="GAA4910311.1"/>
    <property type="molecule type" value="Genomic_DNA"/>
</dbReference>
<dbReference type="Pfam" id="PF04296">
    <property type="entry name" value="YlxR"/>
    <property type="match status" value="1"/>
</dbReference>
<dbReference type="Proteomes" id="UP001500368">
    <property type="component" value="Unassembled WGS sequence"/>
</dbReference>
<evidence type="ECO:0000259" key="1">
    <source>
        <dbReference type="Pfam" id="PF04296"/>
    </source>
</evidence>
<comment type="caution">
    <text evidence="2">The sequence shown here is derived from an EMBL/GenBank/DDBJ whole genome shotgun (WGS) entry which is preliminary data.</text>
</comment>
<dbReference type="Gene3D" id="3.30.1230.10">
    <property type="entry name" value="YlxR-like"/>
    <property type="match status" value="1"/>
</dbReference>
<feature type="domain" description="YlxR" evidence="1">
    <location>
        <begin position="5"/>
        <end position="72"/>
    </location>
</feature>
<reference evidence="3" key="1">
    <citation type="journal article" date="2019" name="Int. J. Syst. Evol. Microbiol.">
        <title>The Global Catalogue of Microorganisms (GCM) 10K type strain sequencing project: providing services to taxonomists for standard genome sequencing and annotation.</title>
        <authorList>
            <consortium name="The Broad Institute Genomics Platform"/>
            <consortium name="The Broad Institute Genome Sequencing Center for Infectious Disease"/>
            <person name="Wu L."/>
            <person name="Ma J."/>
        </authorList>
    </citation>
    <scope>NUCLEOTIDE SEQUENCE [LARGE SCALE GENOMIC DNA]</scope>
    <source>
        <strain evidence="3">JCM 19129</strain>
    </source>
</reference>